<dbReference type="Gene3D" id="2.40.50.140">
    <property type="entry name" value="Nucleic acid-binding proteins"/>
    <property type="match status" value="1"/>
</dbReference>
<keyword evidence="2" id="KW-1185">Reference proteome</keyword>
<dbReference type="EMBL" id="JAMSHJ010000002">
    <property type="protein sequence ID" value="KAI5435868.1"/>
    <property type="molecule type" value="Genomic_DNA"/>
</dbReference>
<evidence type="ECO:0000313" key="1">
    <source>
        <dbReference type="EMBL" id="KAI5435868.1"/>
    </source>
</evidence>
<dbReference type="Gramene" id="Psat02G0233600-T1">
    <property type="protein sequence ID" value="KAI5435868.1"/>
    <property type="gene ID" value="KIW84_022336"/>
</dbReference>
<reference evidence="1 2" key="1">
    <citation type="journal article" date="2022" name="Nat. Genet.">
        <title>Improved pea reference genome and pan-genome highlight genomic features and evolutionary characteristics.</title>
        <authorList>
            <person name="Yang T."/>
            <person name="Liu R."/>
            <person name="Luo Y."/>
            <person name="Hu S."/>
            <person name="Wang D."/>
            <person name="Wang C."/>
            <person name="Pandey M.K."/>
            <person name="Ge S."/>
            <person name="Xu Q."/>
            <person name="Li N."/>
            <person name="Li G."/>
            <person name="Huang Y."/>
            <person name="Saxena R.K."/>
            <person name="Ji Y."/>
            <person name="Li M."/>
            <person name="Yan X."/>
            <person name="He Y."/>
            <person name="Liu Y."/>
            <person name="Wang X."/>
            <person name="Xiang C."/>
            <person name="Varshney R.K."/>
            <person name="Ding H."/>
            <person name="Gao S."/>
            <person name="Zong X."/>
        </authorList>
    </citation>
    <scope>NUCLEOTIDE SEQUENCE [LARGE SCALE GENOMIC DNA]</scope>
    <source>
        <strain evidence="1 2">cv. Zhongwan 6</strain>
    </source>
</reference>
<dbReference type="Proteomes" id="UP001058974">
    <property type="component" value="Chromosome 2"/>
</dbReference>
<proteinExistence type="predicted"/>
<dbReference type="SUPFAM" id="SSF50249">
    <property type="entry name" value="Nucleic acid-binding proteins"/>
    <property type="match status" value="1"/>
</dbReference>
<gene>
    <name evidence="1" type="ORF">KIW84_022336</name>
</gene>
<dbReference type="AlphaFoldDB" id="A0A9D4YAB8"/>
<comment type="caution">
    <text evidence="1">The sequence shown here is derived from an EMBL/GenBank/DDBJ whole genome shotgun (WGS) entry which is preliminary data.</text>
</comment>
<protein>
    <submittedName>
        <fullName evidence="1">Uncharacterized protein</fullName>
    </submittedName>
</protein>
<organism evidence="1 2">
    <name type="scientific">Pisum sativum</name>
    <name type="common">Garden pea</name>
    <name type="synonym">Lathyrus oleraceus</name>
    <dbReference type="NCBI Taxonomy" id="3888"/>
    <lineage>
        <taxon>Eukaryota</taxon>
        <taxon>Viridiplantae</taxon>
        <taxon>Streptophyta</taxon>
        <taxon>Embryophyta</taxon>
        <taxon>Tracheophyta</taxon>
        <taxon>Spermatophyta</taxon>
        <taxon>Magnoliopsida</taxon>
        <taxon>eudicotyledons</taxon>
        <taxon>Gunneridae</taxon>
        <taxon>Pentapetalae</taxon>
        <taxon>rosids</taxon>
        <taxon>fabids</taxon>
        <taxon>Fabales</taxon>
        <taxon>Fabaceae</taxon>
        <taxon>Papilionoideae</taxon>
        <taxon>50 kb inversion clade</taxon>
        <taxon>NPAAA clade</taxon>
        <taxon>Hologalegina</taxon>
        <taxon>IRL clade</taxon>
        <taxon>Fabeae</taxon>
        <taxon>Lathyrus</taxon>
    </lineage>
</organism>
<accession>A0A9D4YAB8</accession>
<name>A0A9D4YAB8_PEA</name>
<evidence type="ECO:0000313" key="2">
    <source>
        <dbReference type="Proteomes" id="UP001058974"/>
    </source>
</evidence>
<dbReference type="InterPro" id="IPR012340">
    <property type="entry name" value="NA-bd_OB-fold"/>
</dbReference>
<sequence length="225" mass="25240">MPSIPLQKFNFKPFGDFMNGDFVVDRLYDVIGVLHQVVRSQTGGSDKKACIKVILSDECGAELDVTLWESYANQLKAYIKDNASPVVVLTHAWCRQSSLIGKLNVSDAWNGSKLLLNYDHHQTNEDHPLIYPAHLDNLLDKHFAFHVKYQPYYKQASIVRLTQDPEVLQMVVDAIPPTHDTTNMAIHSPDTKGKEIVTTESPIIPKALSLFSNQTTTAYASDARN</sequence>